<gene>
    <name evidence="10" type="ORF">CJ198_03410</name>
</gene>
<accession>A0A2N6PI98</accession>
<dbReference type="Proteomes" id="UP000235703">
    <property type="component" value="Unassembled WGS sequence"/>
</dbReference>
<dbReference type="GeneID" id="86843871"/>
<feature type="region of interest" description="Disordered" evidence="8">
    <location>
        <begin position="105"/>
        <end position="127"/>
    </location>
</feature>
<keyword evidence="5 9" id="KW-1133">Transmembrane helix</keyword>
<sequence>MSFVYLGCLLFSIAGMALLDWRHQLFWFADCKRAAIVHGAGLAVFLMWDAAGIVFGVFYRGDSPYMTGIELAPELPVEEVFFLFFLCWVTMVVFTGSMRILTHLRSTDEPGPEPTGTGTPGTGGGRP</sequence>
<protein>
    <submittedName>
        <fullName evidence="10">Lycopene cyclase domain-containing protein</fullName>
    </submittedName>
</protein>
<keyword evidence="11" id="KW-1185">Reference proteome</keyword>
<keyword evidence="3 9" id="KW-0812">Transmembrane</keyword>
<evidence type="ECO:0000256" key="6">
    <source>
        <dbReference type="ARBA" id="ARBA00023136"/>
    </source>
</evidence>
<dbReference type="GO" id="GO:0016117">
    <property type="term" value="P:carotenoid biosynthetic process"/>
    <property type="evidence" value="ECO:0007669"/>
    <property type="project" value="UniProtKB-KW"/>
</dbReference>
<comment type="caution">
    <text evidence="10">The sequence shown here is derived from an EMBL/GenBank/DDBJ whole genome shotgun (WGS) entry which is preliminary data.</text>
</comment>
<reference evidence="10 11" key="1">
    <citation type="submission" date="2017-09" db="EMBL/GenBank/DDBJ databases">
        <title>Bacterial strain isolated from the female urinary microbiota.</title>
        <authorList>
            <person name="Thomas-White K."/>
            <person name="Kumar N."/>
            <person name="Forster S."/>
            <person name="Putonti C."/>
            <person name="Lawley T."/>
            <person name="Wolfe A.J."/>
        </authorList>
    </citation>
    <scope>NUCLEOTIDE SEQUENCE [LARGE SCALE GENOMIC DNA]</scope>
    <source>
        <strain evidence="10 11">UMB0680</strain>
    </source>
</reference>
<keyword evidence="4" id="KW-0125">Carotenoid biosynthesis</keyword>
<dbReference type="NCBIfam" id="TIGR03462">
    <property type="entry name" value="CarR_dom_SF"/>
    <property type="match status" value="1"/>
</dbReference>
<dbReference type="GO" id="GO:0016872">
    <property type="term" value="F:intramolecular lyase activity"/>
    <property type="evidence" value="ECO:0007669"/>
    <property type="project" value="InterPro"/>
</dbReference>
<evidence type="ECO:0000256" key="9">
    <source>
        <dbReference type="SAM" id="Phobius"/>
    </source>
</evidence>
<feature type="transmembrane region" description="Helical" evidence="9">
    <location>
        <begin position="80"/>
        <end position="101"/>
    </location>
</feature>
<dbReference type="GO" id="GO:0016020">
    <property type="term" value="C:membrane"/>
    <property type="evidence" value="ECO:0007669"/>
    <property type="project" value="UniProtKB-SubCell"/>
</dbReference>
<evidence type="ECO:0000256" key="1">
    <source>
        <dbReference type="ARBA" id="ARBA00004141"/>
    </source>
</evidence>
<evidence type="ECO:0000256" key="8">
    <source>
        <dbReference type="SAM" id="MobiDB-lite"/>
    </source>
</evidence>
<dbReference type="OrthoDB" id="4774157at2"/>
<feature type="transmembrane region" description="Helical" evidence="9">
    <location>
        <begin position="35"/>
        <end position="59"/>
    </location>
</feature>
<evidence type="ECO:0000313" key="10">
    <source>
        <dbReference type="EMBL" id="PMB98409.1"/>
    </source>
</evidence>
<feature type="compositionally biased region" description="Gly residues" evidence="8">
    <location>
        <begin position="118"/>
        <end position="127"/>
    </location>
</feature>
<dbReference type="RefSeq" id="WP_102160867.1">
    <property type="nucleotide sequence ID" value="NZ_JALXPM010000053.1"/>
</dbReference>
<evidence type="ECO:0000256" key="7">
    <source>
        <dbReference type="ARBA" id="ARBA00023235"/>
    </source>
</evidence>
<dbReference type="InterPro" id="IPR017825">
    <property type="entry name" value="Lycopene_cyclase_dom"/>
</dbReference>
<name>A0A2N6PI98_9MICO</name>
<keyword evidence="7" id="KW-0413">Isomerase</keyword>
<keyword evidence="6 9" id="KW-0472">Membrane</keyword>
<organism evidence="10 11">
    <name type="scientific">Brevibacterium luteolum</name>
    <dbReference type="NCBI Taxonomy" id="199591"/>
    <lineage>
        <taxon>Bacteria</taxon>
        <taxon>Bacillati</taxon>
        <taxon>Actinomycetota</taxon>
        <taxon>Actinomycetes</taxon>
        <taxon>Micrococcales</taxon>
        <taxon>Brevibacteriaceae</taxon>
        <taxon>Brevibacterium</taxon>
    </lineage>
</organism>
<evidence type="ECO:0000256" key="5">
    <source>
        <dbReference type="ARBA" id="ARBA00022989"/>
    </source>
</evidence>
<dbReference type="EMBL" id="PNFZ01000002">
    <property type="protein sequence ID" value="PMB98409.1"/>
    <property type="molecule type" value="Genomic_DNA"/>
</dbReference>
<evidence type="ECO:0000256" key="2">
    <source>
        <dbReference type="ARBA" id="ARBA00004829"/>
    </source>
</evidence>
<dbReference type="AlphaFoldDB" id="A0A2N6PI98"/>
<comment type="subcellular location">
    <subcellularLocation>
        <location evidence="1">Membrane</location>
        <topology evidence="1">Multi-pass membrane protein</topology>
    </subcellularLocation>
</comment>
<evidence type="ECO:0000256" key="3">
    <source>
        <dbReference type="ARBA" id="ARBA00022692"/>
    </source>
</evidence>
<proteinExistence type="predicted"/>
<evidence type="ECO:0000256" key="4">
    <source>
        <dbReference type="ARBA" id="ARBA00022746"/>
    </source>
</evidence>
<dbReference type="GO" id="GO:0045436">
    <property type="term" value="F:lycopene beta cyclase activity"/>
    <property type="evidence" value="ECO:0007669"/>
    <property type="project" value="UniProtKB-ARBA"/>
</dbReference>
<evidence type="ECO:0000313" key="11">
    <source>
        <dbReference type="Proteomes" id="UP000235703"/>
    </source>
</evidence>
<comment type="pathway">
    <text evidence="2">Carotenoid biosynthesis.</text>
</comment>